<dbReference type="InterPro" id="IPR038371">
    <property type="entry name" value="Cu_polyphenol_OxRdtase_sf"/>
</dbReference>
<comment type="catalytic activity">
    <reaction evidence="11">
        <text>S-methyl-5'-thioadenosine + phosphate = 5-(methylsulfanyl)-alpha-D-ribose 1-phosphate + adenine</text>
        <dbReference type="Rhea" id="RHEA:11852"/>
        <dbReference type="ChEBI" id="CHEBI:16708"/>
        <dbReference type="ChEBI" id="CHEBI:17509"/>
        <dbReference type="ChEBI" id="CHEBI:43474"/>
        <dbReference type="ChEBI" id="CHEBI:58533"/>
        <dbReference type="EC" id="2.4.2.28"/>
    </reaction>
    <physiologicalReaction direction="left-to-right" evidence="11">
        <dbReference type="Rhea" id="RHEA:11853"/>
    </physiologicalReaction>
</comment>
<evidence type="ECO:0000313" key="13">
    <source>
        <dbReference type="EMBL" id="MFC4404656.1"/>
    </source>
</evidence>
<comment type="catalytic activity">
    <reaction evidence="1">
        <text>inosine + phosphate = alpha-D-ribose 1-phosphate + hypoxanthine</text>
        <dbReference type="Rhea" id="RHEA:27646"/>
        <dbReference type="ChEBI" id="CHEBI:17368"/>
        <dbReference type="ChEBI" id="CHEBI:17596"/>
        <dbReference type="ChEBI" id="CHEBI:43474"/>
        <dbReference type="ChEBI" id="CHEBI:57720"/>
        <dbReference type="EC" id="2.4.2.1"/>
    </reaction>
    <physiologicalReaction direction="left-to-right" evidence="1">
        <dbReference type="Rhea" id="RHEA:27647"/>
    </physiologicalReaction>
</comment>
<evidence type="ECO:0000256" key="11">
    <source>
        <dbReference type="ARBA" id="ARBA00049893"/>
    </source>
</evidence>
<dbReference type="CDD" id="cd16833">
    <property type="entry name" value="YfiH"/>
    <property type="match status" value="1"/>
</dbReference>
<keyword evidence="14" id="KW-1185">Reference proteome</keyword>
<dbReference type="Proteomes" id="UP001595882">
    <property type="component" value="Unassembled WGS sequence"/>
</dbReference>
<reference evidence="14" key="1">
    <citation type="journal article" date="2019" name="Int. J. Syst. Evol. Microbiol.">
        <title>The Global Catalogue of Microorganisms (GCM) 10K type strain sequencing project: providing services to taxonomists for standard genome sequencing and annotation.</title>
        <authorList>
            <consortium name="The Broad Institute Genomics Platform"/>
            <consortium name="The Broad Institute Genome Sequencing Center for Infectious Disease"/>
            <person name="Wu L."/>
            <person name="Ma J."/>
        </authorList>
    </citation>
    <scope>NUCLEOTIDE SEQUENCE [LARGE SCALE GENOMIC DNA]</scope>
    <source>
        <strain evidence="14">CCUG 37865</strain>
    </source>
</reference>
<evidence type="ECO:0000256" key="5">
    <source>
        <dbReference type="ARBA" id="ARBA00022679"/>
    </source>
</evidence>
<evidence type="ECO:0000256" key="6">
    <source>
        <dbReference type="ARBA" id="ARBA00022723"/>
    </source>
</evidence>
<dbReference type="InterPro" id="IPR011324">
    <property type="entry name" value="Cytotoxic_necrot_fac-like_cat"/>
</dbReference>
<name>A0ABV8X1A3_9BACI</name>
<evidence type="ECO:0000256" key="7">
    <source>
        <dbReference type="ARBA" id="ARBA00022801"/>
    </source>
</evidence>
<sequence length="263" mass="29855">MEPFYHDTTKQLLFIHHWMKKYNVIGGFTTKFGGQSQSDYYSNNLGLHVGDNHDDVLENRRSLAKKINVPIENWVMAEQTHGVNVERVSKKDRGKGIITLSDTIRDTDGFIITENDLLPCLLFADCVPLFFLAGNNAAAIAHAGWRGTVGNIAAETINNFTKLGFSIDQIEIVIGPSICQKCYQVSQEVIQHVPLKYNEVYRLENSHYYLDLKQLNYLQLLDTGIPGSNIHVTKYCTAHDDLFFSHRRDDQKTGRMLGFIGLM</sequence>
<evidence type="ECO:0000256" key="2">
    <source>
        <dbReference type="ARBA" id="ARBA00001947"/>
    </source>
</evidence>
<comment type="catalytic activity">
    <reaction evidence="9">
        <text>adenosine + H2O + H(+) = inosine + NH4(+)</text>
        <dbReference type="Rhea" id="RHEA:24408"/>
        <dbReference type="ChEBI" id="CHEBI:15377"/>
        <dbReference type="ChEBI" id="CHEBI:15378"/>
        <dbReference type="ChEBI" id="CHEBI:16335"/>
        <dbReference type="ChEBI" id="CHEBI:17596"/>
        <dbReference type="ChEBI" id="CHEBI:28938"/>
        <dbReference type="EC" id="3.5.4.4"/>
    </reaction>
    <physiologicalReaction direction="left-to-right" evidence="9">
        <dbReference type="Rhea" id="RHEA:24409"/>
    </physiologicalReaction>
</comment>
<comment type="similarity">
    <text evidence="4 12">Belongs to the purine nucleoside phosphorylase YfiH/LACC1 family.</text>
</comment>
<evidence type="ECO:0000256" key="1">
    <source>
        <dbReference type="ARBA" id="ARBA00000553"/>
    </source>
</evidence>
<dbReference type="PANTHER" id="PTHR30616">
    <property type="entry name" value="UNCHARACTERIZED PROTEIN YFIH"/>
    <property type="match status" value="1"/>
</dbReference>
<comment type="caution">
    <text evidence="13">The sequence shown here is derived from an EMBL/GenBank/DDBJ whole genome shotgun (WGS) entry which is preliminary data.</text>
</comment>
<comment type="catalytic activity">
    <reaction evidence="10">
        <text>adenosine + phosphate = alpha-D-ribose 1-phosphate + adenine</text>
        <dbReference type="Rhea" id="RHEA:27642"/>
        <dbReference type="ChEBI" id="CHEBI:16335"/>
        <dbReference type="ChEBI" id="CHEBI:16708"/>
        <dbReference type="ChEBI" id="CHEBI:43474"/>
        <dbReference type="ChEBI" id="CHEBI:57720"/>
        <dbReference type="EC" id="2.4.2.1"/>
    </reaction>
    <physiologicalReaction direction="left-to-right" evidence="10">
        <dbReference type="Rhea" id="RHEA:27643"/>
    </physiologicalReaction>
</comment>
<comment type="function">
    <text evidence="3">Purine nucleoside enzyme that catalyzes the phosphorolysis of adenosine and inosine nucleosides, yielding D-ribose 1-phosphate and the respective free bases, adenine and hypoxanthine. Also catalyzes the phosphorolysis of S-methyl-5'-thioadenosine into adenine and S-methyl-5-thio-alpha-D-ribose 1-phosphate. Also has adenosine deaminase activity.</text>
</comment>
<dbReference type="RefSeq" id="WP_390253517.1">
    <property type="nucleotide sequence ID" value="NZ_JBHSDT010000008.1"/>
</dbReference>
<protein>
    <recommendedName>
        <fullName evidence="12">Purine nucleoside phosphorylase</fullName>
    </recommendedName>
</protein>
<evidence type="ECO:0000256" key="12">
    <source>
        <dbReference type="RuleBase" id="RU361274"/>
    </source>
</evidence>
<evidence type="ECO:0000256" key="4">
    <source>
        <dbReference type="ARBA" id="ARBA00007353"/>
    </source>
</evidence>
<keyword evidence="6" id="KW-0479">Metal-binding</keyword>
<dbReference type="EMBL" id="JBHSDT010000008">
    <property type="protein sequence ID" value="MFC4404656.1"/>
    <property type="molecule type" value="Genomic_DNA"/>
</dbReference>
<organism evidence="13 14">
    <name type="scientific">Gracilibacillus xinjiangensis</name>
    <dbReference type="NCBI Taxonomy" id="1193282"/>
    <lineage>
        <taxon>Bacteria</taxon>
        <taxon>Bacillati</taxon>
        <taxon>Bacillota</taxon>
        <taxon>Bacilli</taxon>
        <taxon>Bacillales</taxon>
        <taxon>Bacillaceae</taxon>
        <taxon>Gracilibacillus</taxon>
    </lineage>
</organism>
<dbReference type="Pfam" id="PF02578">
    <property type="entry name" value="Cu-oxidase_4"/>
    <property type="match status" value="1"/>
</dbReference>
<dbReference type="SUPFAM" id="SSF64438">
    <property type="entry name" value="CNF1/YfiH-like putative cysteine hydrolases"/>
    <property type="match status" value="1"/>
</dbReference>
<dbReference type="Gene3D" id="3.60.140.10">
    <property type="entry name" value="CNF1/YfiH-like putative cysteine hydrolases"/>
    <property type="match status" value="1"/>
</dbReference>
<keyword evidence="8" id="KW-0862">Zinc</keyword>
<evidence type="ECO:0000256" key="10">
    <source>
        <dbReference type="ARBA" id="ARBA00048968"/>
    </source>
</evidence>
<dbReference type="NCBIfam" id="TIGR00726">
    <property type="entry name" value="peptidoglycan editing factor PgeF"/>
    <property type="match status" value="1"/>
</dbReference>
<evidence type="ECO:0000313" key="14">
    <source>
        <dbReference type="Proteomes" id="UP001595882"/>
    </source>
</evidence>
<accession>A0ABV8X1A3</accession>
<evidence type="ECO:0000256" key="9">
    <source>
        <dbReference type="ARBA" id="ARBA00047989"/>
    </source>
</evidence>
<gene>
    <name evidence="13" type="primary">pgeF</name>
    <name evidence="13" type="ORF">ACFOY7_16430</name>
</gene>
<evidence type="ECO:0000256" key="3">
    <source>
        <dbReference type="ARBA" id="ARBA00003215"/>
    </source>
</evidence>
<dbReference type="PANTHER" id="PTHR30616:SF2">
    <property type="entry name" value="PURINE NUCLEOSIDE PHOSPHORYLASE LACC1"/>
    <property type="match status" value="1"/>
</dbReference>
<keyword evidence="7" id="KW-0378">Hydrolase</keyword>
<proteinExistence type="inferred from homology"/>
<evidence type="ECO:0000256" key="8">
    <source>
        <dbReference type="ARBA" id="ARBA00022833"/>
    </source>
</evidence>
<keyword evidence="5" id="KW-0808">Transferase</keyword>
<dbReference type="InterPro" id="IPR003730">
    <property type="entry name" value="Cu_polyphenol_OxRdtase"/>
</dbReference>
<comment type="cofactor">
    <cofactor evidence="2">
        <name>Zn(2+)</name>
        <dbReference type="ChEBI" id="CHEBI:29105"/>
    </cofactor>
</comment>